<dbReference type="PANTHER" id="PTHR44591">
    <property type="entry name" value="STRESS RESPONSE REGULATOR PROTEIN 1"/>
    <property type="match status" value="1"/>
</dbReference>
<evidence type="ECO:0000313" key="4">
    <source>
        <dbReference type="EMBL" id="KZD06459.1"/>
    </source>
</evidence>
<organism evidence="4 5">
    <name type="scientific">Oceanibaculum pacificum</name>
    <dbReference type="NCBI Taxonomy" id="580166"/>
    <lineage>
        <taxon>Bacteria</taxon>
        <taxon>Pseudomonadati</taxon>
        <taxon>Pseudomonadota</taxon>
        <taxon>Alphaproteobacteria</taxon>
        <taxon>Rhodospirillales</taxon>
        <taxon>Oceanibaculaceae</taxon>
        <taxon>Oceanibaculum</taxon>
    </lineage>
</organism>
<keyword evidence="1 2" id="KW-0597">Phosphoprotein</keyword>
<keyword evidence="5" id="KW-1185">Reference proteome</keyword>
<evidence type="ECO:0000313" key="5">
    <source>
        <dbReference type="Proteomes" id="UP000076400"/>
    </source>
</evidence>
<dbReference type="InterPro" id="IPR011006">
    <property type="entry name" value="CheY-like_superfamily"/>
</dbReference>
<dbReference type="CDD" id="cd17574">
    <property type="entry name" value="REC_OmpR"/>
    <property type="match status" value="1"/>
</dbReference>
<dbReference type="STRING" id="580166.AUP43_10740"/>
<evidence type="ECO:0000256" key="2">
    <source>
        <dbReference type="PROSITE-ProRule" id="PRU00169"/>
    </source>
</evidence>
<dbReference type="PANTHER" id="PTHR44591:SF3">
    <property type="entry name" value="RESPONSE REGULATORY DOMAIN-CONTAINING PROTEIN"/>
    <property type="match status" value="1"/>
</dbReference>
<protein>
    <recommendedName>
        <fullName evidence="3">Response regulatory domain-containing protein</fullName>
    </recommendedName>
</protein>
<dbReference type="InterPro" id="IPR050595">
    <property type="entry name" value="Bact_response_regulator"/>
</dbReference>
<dbReference type="GO" id="GO:0000160">
    <property type="term" value="P:phosphorelay signal transduction system"/>
    <property type="evidence" value="ECO:0007669"/>
    <property type="project" value="InterPro"/>
</dbReference>
<comment type="caution">
    <text evidence="4">The sequence shown here is derived from an EMBL/GenBank/DDBJ whole genome shotgun (WGS) entry which is preliminary data.</text>
</comment>
<name>A0A154VZ14_9PROT</name>
<feature type="domain" description="Response regulatory" evidence="3">
    <location>
        <begin position="10"/>
        <end position="126"/>
    </location>
</feature>
<dbReference type="RefSeq" id="WP_067557453.1">
    <property type="nucleotide sequence ID" value="NZ_LPXN01000121.1"/>
</dbReference>
<dbReference type="PROSITE" id="PS50110">
    <property type="entry name" value="RESPONSE_REGULATORY"/>
    <property type="match status" value="1"/>
</dbReference>
<accession>A0A154VZ14</accession>
<evidence type="ECO:0000259" key="3">
    <source>
        <dbReference type="PROSITE" id="PS50110"/>
    </source>
</evidence>
<dbReference type="Proteomes" id="UP000076400">
    <property type="component" value="Unassembled WGS sequence"/>
</dbReference>
<dbReference type="SUPFAM" id="SSF52172">
    <property type="entry name" value="CheY-like"/>
    <property type="match status" value="1"/>
</dbReference>
<dbReference type="SMART" id="SM00448">
    <property type="entry name" value="REC"/>
    <property type="match status" value="1"/>
</dbReference>
<evidence type="ECO:0000256" key="1">
    <source>
        <dbReference type="ARBA" id="ARBA00022553"/>
    </source>
</evidence>
<dbReference type="AlphaFoldDB" id="A0A154VZ14"/>
<dbReference type="EMBL" id="LPXN01000121">
    <property type="protein sequence ID" value="KZD06459.1"/>
    <property type="molecule type" value="Genomic_DNA"/>
</dbReference>
<gene>
    <name evidence="4" type="ORF">AUP43_10740</name>
</gene>
<reference evidence="4 5" key="1">
    <citation type="submission" date="2015-12" db="EMBL/GenBank/DDBJ databases">
        <title>Genome sequence of Oceanibaculum pacificum MCCC 1A02656.</title>
        <authorList>
            <person name="Lu L."/>
            <person name="Lai Q."/>
            <person name="Shao Z."/>
            <person name="Qian P."/>
        </authorList>
    </citation>
    <scope>NUCLEOTIDE SEQUENCE [LARGE SCALE GENOMIC DNA]</scope>
    <source>
        <strain evidence="4 5">MCCC 1A02656</strain>
    </source>
</reference>
<dbReference type="OrthoDB" id="7361723at2"/>
<sequence length="129" mass="14223">MAKSPLNRGSIIVAEDDAEMRGYIKLVLEGIGFSVFPASDGHGCLRILASVTPSAILLDIGMPGLDGYETCRRIRNMRPDLSCPIIFVTARRSMEDVHMAKQVGGDHFLLKPITPEKLVSRLLHFMGRD</sequence>
<dbReference type="Gene3D" id="3.40.50.2300">
    <property type="match status" value="1"/>
</dbReference>
<dbReference type="Pfam" id="PF00072">
    <property type="entry name" value="Response_reg"/>
    <property type="match status" value="1"/>
</dbReference>
<feature type="modified residue" description="4-aspartylphosphate" evidence="2">
    <location>
        <position position="59"/>
    </location>
</feature>
<proteinExistence type="predicted"/>
<dbReference type="InterPro" id="IPR001789">
    <property type="entry name" value="Sig_transdc_resp-reg_receiver"/>
</dbReference>